<keyword evidence="3" id="KW-1185">Reference proteome</keyword>
<feature type="region of interest" description="Disordered" evidence="1">
    <location>
        <begin position="43"/>
        <end position="116"/>
    </location>
</feature>
<dbReference type="OrthoDB" id="5366256at2759"/>
<feature type="region of interest" description="Disordered" evidence="1">
    <location>
        <begin position="1"/>
        <end position="24"/>
    </location>
</feature>
<reference evidence="2" key="2">
    <citation type="journal article" date="2023" name="IMA Fungus">
        <title>Comparative genomic study of the Penicillium genus elucidates a diverse pangenome and 15 lateral gene transfer events.</title>
        <authorList>
            <person name="Petersen C."/>
            <person name="Sorensen T."/>
            <person name="Nielsen M.R."/>
            <person name="Sondergaard T.E."/>
            <person name="Sorensen J.L."/>
            <person name="Fitzpatrick D.A."/>
            <person name="Frisvad J.C."/>
            <person name="Nielsen K.L."/>
        </authorList>
    </citation>
    <scope>NUCLEOTIDE SEQUENCE</scope>
    <source>
        <strain evidence="2">IBT 21917</strain>
    </source>
</reference>
<proteinExistence type="predicted"/>
<protein>
    <recommendedName>
        <fullName evidence="4">C2H2-type domain-containing protein</fullName>
    </recommendedName>
</protein>
<feature type="compositionally biased region" description="Polar residues" evidence="1">
    <location>
        <begin position="1"/>
        <end position="12"/>
    </location>
</feature>
<dbReference type="Gene3D" id="3.30.160.60">
    <property type="entry name" value="Classic Zinc Finger"/>
    <property type="match status" value="1"/>
</dbReference>
<accession>A0A9W9LRG9</accession>
<evidence type="ECO:0000256" key="1">
    <source>
        <dbReference type="SAM" id="MobiDB-lite"/>
    </source>
</evidence>
<feature type="compositionally biased region" description="Polar residues" evidence="1">
    <location>
        <begin position="43"/>
        <end position="87"/>
    </location>
</feature>
<gene>
    <name evidence="2" type="ORF">N7492_005795</name>
</gene>
<dbReference type="EMBL" id="JAPQKO010000003">
    <property type="protein sequence ID" value="KAJ5173202.1"/>
    <property type="molecule type" value="Genomic_DNA"/>
</dbReference>
<dbReference type="Proteomes" id="UP001146351">
    <property type="component" value="Unassembled WGS sequence"/>
</dbReference>
<evidence type="ECO:0000313" key="3">
    <source>
        <dbReference type="Proteomes" id="UP001146351"/>
    </source>
</evidence>
<dbReference type="AlphaFoldDB" id="A0A9W9LRG9"/>
<comment type="caution">
    <text evidence="2">The sequence shown here is derived from an EMBL/GenBank/DDBJ whole genome shotgun (WGS) entry which is preliminary data.</text>
</comment>
<feature type="compositionally biased region" description="Pro residues" evidence="1">
    <location>
        <begin position="147"/>
        <end position="164"/>
    </location>
</feature>
<evidence type="ECO:0000313" key="2">
    <source>
        <dbReference type="EMBL" id="KAJ5173202.1"/>
    </source>
</evidence>
<evidence type="ECO:0008006" key="4">
    <source>
        <dbReference type="Google" id="ProtNLM"/>
    </source>
</evidence>
<reference evidence="2" key="1">
    <citation type="submission" date="2022-11" db="EMBL/GenBank/DDBJ databases">
        <authorList>
            <person name="Petersen C."/>
        </authorList>
    </citation>
    <scope>NUCLEOTIDE SEQUENCE</scope>
    <source>
        <strain evidence="2">IBT 21917</strain>
    </source>
</reference>
<name>A0A9W9LRG9_9EURO</name>
<feature type="region of interest" description="Disordered" evidence="1">
    <location>
        <begin position="143"/>
        <end position="232"/>
    </location>
</feature>
<sequence>MSSGEFSSQPLSSHHRNSTKVPASPEVGFVSTLIDPVQTSALHSSTFPTPASWSYSPAASEIDASTPSFSNPAHSQQSTPVDSTSRVPDSYLDSPSVPPSFENPSKEQPRGLGITSYPMSVASDAYFPGPMQPNSHQYVWANRPFQPLQPPSGPMSQQFPPPSSYPSGFPVGYNGHPSGPMHSYHHEHPAPPSYLPQAPGSAGRQSHSRSPPMARPFPPHSAALSEQPLMTSSPPYMMSQPAYYLPEAPPIPSSHHSSMSSQASSLITEPVFSPSESVPADNEHQVRVMSSRPRPQCWDHGCNGREFSTFSNLLRHQREKSGVVAKAECPICGAVFTRTTARNIHVAQGKCKGTGRESSTE</sequence>
<organism evidence="2 3">
    <name type="scientific">Penicillium capsulatum</name>
    <dbReference type="NCBI Taxonomy" id="69766"/>
    <lineage>
        <taxon>Eukaryota</taxon>
        <taxon>Fungi</taxon>
        <taxon>Dikarya</taxon>
        <taxon>Ascomycota</taxon>
        <taxon>Pezizomycotina</taxon>
        <taxon>Eurotiomycetes</taxon>
        <taxon>Eurotiomycetidae</taxon>
        <taxon>Eurotiales</taxon>
        <taxon>Aspergillaceae</taxon>
        <taxon>Penicillium</taxon>
    </lineage>
</organism>